<name>A0A3M2L7J2_9NOCA</name>
<keyword evidence="3" id="KW-1185">Reference proteome</keyword>
<dbReference type="GO" id="GO:0016301">
    <property type="term" value="F:kinase activity"/>
    <property type="evidence" value="ECO:0007669"/>
    <property type="project" value="UniProtKB-KW"/>
</dbReference>
<comment type="caution">
    <text evidence="2">The sequence shown here is derived from an EMBL/GenBank/DDBJ whole genome shotgun (WGS) entry which is preliminary data.</text>
</comment>
<keyword evidence="2" id="KW-0808">Transferase</keyword>
<dbReference type="InterPro" id="IPR006083">
    <property type="entry name" value="PRK/URK"/>
</dbReference>
<dbReference type="Gene3D" id="3.40.50.300">
    <property type="entry name" value="P-loop containing nucleotide triphosphate hydrolases"/>
    <property type="match status" value="2"/>
</dbReference>
<reference evidence="2 3" key="1">
    <citation type="submission" date="2018-10" db="EMBL/GenBank/DDBJ databases">
        <title>Isolation from cow dung.</title>
        <authorList>
            <person name="Ling L."/>
        </authorList>
    </citation>
    <scope>NUCLEOTIDE SEQUENCE [LARGE SCALE GENOMIC DNA]</scope>
    <source>
        <strain evidence="2 3">NEAU-LL90</strain>
    </source>
</reference>
<dbReference type="NCBIfam" id="NF006743">
    <property type="entry name" value="PRK09270.1-2"/>
    <property type="match status" value="1"/>
</dbReference>
<dbReference type="PANTHER" id="PTHR10285">
    <property type="entry name" value="URIDINE KINASE"/>
    <property type="match status" value="1"/>
</dbReference>
<gene>
    <name evidence="2" type="ORF">EBN03_12035</name>
</gene>
<dbReference type="AlphaFoldDB" id="A0A3M2L7J2"/>
<proteinExistence type="predicted"/>
<dbReference type="SUPFAM" id="SSF52540">
    <property type="entry name" value="P-loop containing nucleoside triphosphate hydrolases"/>
    <property type="match status" value="1"/>
</dbReference>
<dbReference type="EMBL" id="RFFH01000004">
    <property type="protein sequence ID" value="RMI32690.1"/>
    <property type="molecule type" value="Genomic_DNA"/>
</dbReference>
<evidence type="ECO:0000259" key="1">
    <source>
        <dbReference type="Pfam" id="PF00485"/>
    </source>
</evidence>
<dbReference type="InterPro" id="IPR027417">
    <property type="entry name" value="P-loop_NTPase"/>
</dbReference>
<accession>A0A3M2L7J2</accession>
<sequence>MGHDITLTDLAHHVLNAAEAVDRRWVVGIAGPPAAGKSTLSEALADAINALKPGTAQIAPMDGFHRTNAELRSLGALHRKGEPDTFAVAEFVSRLRRLHESTPGTIVSWPAYDRALHDPVPDKLQFDVHRIAVVEGNYLLLDDEDWRPVRTLLDEAWFLSADESVIEQRLIDRHLRGGKPLAEAQQKVASSDLPNARLVAATSGHADLILQQYGDHYRAAVSG</sequence>
<dbReference type="OrthoDB" id="3192509at2"/>
<dbReference type="Proteomes" id="UP000279275">
    <property type="component" value="Unassembled WGS sequence"/>
</dbReference>
<dbReference type="RefSeq" id="WP_122188074.1">
    <property type="nucleotide sequence ID" value="NZ_RFFH01000004.1"/>
</dbReference>
<keyword evidence="2" id="KW-0418">Kinase</keyword>
<evidence type="ECO:0000313" key="2">
    <source>
        <dbReference type="EMBL" id="RMI32690.1"/>
    </source>
</evidence>
<feature type="domain" description="Phosphoribulokinase/uridine kinase" evidence="1">
    <location>
        <begin position="26"/>
        <end position="213"/>
    </location>
</feature>
<dbReference type="Pfam" id="PF00485">
    <property type="entry name" value="PRK"/>
    <property type="match status" value="1"/>
</dbReference>
<evidence type="ECO:0000313" key="3">
    <source>
        <dbReference type="Proteomes" id="UP000279275"/>
    </source>
</evidence>
<dbReference type="GO" id="GO:0005524">
    <property type="term" value="F:ATP binding"/>
    <property type="evidence" value="ECO:0007669"/>
    <property type="project" value="InterPro"/>
</dbReference>
<organism evidence="2 3">
    <name type="scientific">Nocardia stercoris</name>
    <dbReference type="NCBI Taxonomy" id="2483361"/>
    <lineage>
        <taxon>Bacteria</taxon>
        <taxon>Bacillati</taxon>
        <taxon>Actinomycetota</taxon>
        <taxon>Actinomycetes</taxon>
        <taxon>Mycobacteriales</taxon>
        <taxon>Nocardiaceae</taxon>
        <taxon>Nocardia</taxon>
    </lineage>
</organism>
<protein>
    <submittedName>
        <fullName evidence="2">Nucleoside/nucleotide kinase family protein</fullName>
    </submittedName>
</protein>